<name>A0AAD9X2K2_9ROSI</name>
<dbReference type="Proteomes" id="UP001280121">
    <property type="component" value="Unassembled WGS sequence"/>
</dbReference>
<feature type="region of interest" description="Disordered" evidence="1">
    <location>
        <begin position="150"/>
        <end position="169"/>
    </location>
</feature>
<evidence type="ECO:0000313" key="2">
    <source>
        <dbReference type="EMBL" id="KAK2651619.1"/>
    </source>
</evidence>
<dbReference type="AlphaFoldDB" id="A0AAD9X2K2"/>
<keyword evidence="3" id="KW-1185">Reference proteome</keyword>
<dbReference type="PANTHER" id="PTHR33116">
    <property type="entry name" value="REVERSE TRANSCRIPTASE ZINC-BINDING DOMAIN-CONTAINING PROTEIN-RELATED-RELATED"/>
    <property type="match status" value="1"/>
</dbReference>
<protein>
    <recommendedName>
        <fullName evidence="4">Reverse transcriptase</fullName>
    </recommendedName>
</protein>
<reference evidence="2" key="1">
    <citation type="journal article" date="2023" name="Plant J.">
        <title>Genome sequences and population genomics provide insights into the demographic history, inbreeding, and mutation load of two 'living fossil' tree species of Dipteronia.</title>
        <authorList>
            <person name="Feng Y."/>
            <person name="Comes H.P."/>
            <person name="Chen J."/>
            <person name="Zhu S."/>
            <person name="Lu R."/>
            <person name="Zhang X."/>
            <person name="Li P."/>
            <person name="Qiu J."/>
            <person name="Olsen K.M."/>
            <person name="Qiu Y."/>
        </authorList>
    </citation>
    <scope>NUCLEOTIDE SEQUENCE</scope>
    <source>
        <strain evidence="2">KIB01</strain>
    </source>
</reference>
<evidence type="ECO:0000313" key="3">
    <source>
        <dbReference type="Proteomes" id="UP001280121"/>
    </source>
</evidence>
<evidence type="ECO:0000256" key="1">
    <source>
        <dbReference type="SAM" id="MobiDB-lite"/>
    </source>
</evidence>
<accession>A0AAD9X2K2</accession>
<sequence length="867" mass="97978">MDSKVAKLYENLSIADEDGTILELSEEAQREGVTGVNHCLVGKVLSGKKVNKEAFKTIIEQIWSPFGNVETELIHDVPIMCMNMRTVKSMTDGGSTKKERLLDETHELGTEGLTNREVGSYIIQIGEPVYNEAAQRKIREESHLKTLITSSGPDEVEPKVDNGSQAEGSSVRQLVGKQLSGMYLNKDQQVVELVGSESVCNKESLNHVEMLEHNKFMMFESKMTISSKKKNNRRWKRSAREGQACQKKRGTPIPFHRDLALSSIGKKISKGNNSSPSGNKVPGKNGKGPPGTIIGLSWNVGGLGNPRAFAALSRLLKKNSPDFVFLSETKLCGWKADRVKQNLRFGEGFSVDCSMIRFRQTIEECELTDLGSSGPTFTWNNRREGRDDLGRVVKNVWDVSGNATSMGDLKEKFNECVATLRGWSLDRFGNLRNKIGIKNREIEHLYRNCEKVWVIQLIQLLETEVEGLLDCEEFYWKQRSWVNWLEAGDSNTKFFHSRATTRKRKNWVERLIYSTGRVVDSEKVVKVLASRIKILLPDLISPNQSDFVLGRQIFENVLVAFESLHSIARKRVWKRVLMALKLDMSKEAFSSLISDAEKNGKGLGLKYCRGSPIISHMFFANDSILFCKASRENSPSIKKILDIYEKGLGQQINLHKSSITFCPNVDVNSKSGIQQLLGVEDCNCKERYLVLPSMAGRNKRRLFNDIKERVWKKIQGWNGSFFHLVGNRGGKRKIIWVSWSNMCKLKNQGGLGFKDLSAFNQALLAKQAWRILIGPDSLAARVLKAKYFRDSNFLSTSVKVGCSHIWRSLLWGRELLVKGLRWGIGDGTDIKVFTDPWIPRPFSFKPITTENESVSRIADLIDPVLRR</sequence>
<evidence type="ECO:0008006" key="4">
    <source>
        <dbReference type="Google" id="ProtNLM"/>
    </source>
</evidence>
<organism evidence="2 3">
    <name type="scientific">Dipteronia dyeriana</name>
    <dbReference type="NCBI Taxonomy" id="168575"/>
    <lineage>
        <taxon>Eukaryota</taxon>
        <taxon>Viridiplantae</taxon>
        <taxon>Streptophyta</taxon>
        <taxon>Embryophyta</taxon>
        <taxon>Tracheophyta</taxon>
        <taxon>Spermatophyta</taxon>
        <taxon>Magnoliopsida</taxon>
        <taxon>eudicotyledons</taxon>
        <taxon>Gunneridae</taxon>
        <taxon>Pentapetalae</taxon>
        <taxon>rosids</taxon>
        <taxon>malvids</taxon>
        <taxon>Sapindales</taxon>
        <taxon>Sapindaceae</taxon>
        <taxon>Hippocastanoideae</taxon>
        <taxon>Acereae</taxon>
        <taxon>Dipteronia</taxon>
    </lineage>
</organism>
<feature type="compositionally biased region" description="Low complexity" evidence="1">
    <location>
        <begin position="266"/>
        <end position="284"/>
    </location>
</feature>
<comment type="caution">
    <text evidence="2">The sequence shown here is derived from an EMBL/GenBank/DDBJ whole genome shotgun (WGS) entry which is preliminary data.</text>
</comment>
<gene>
    <name evidence="2" type="ORF">Ddye_011475</name>
</gene>
<dbReference type="PANTHER" id="PTHR33116:SF86">
    <property type="entry name" value="REVERSE TRANSCRIPTASE DOMAIN-CONTAINING PROTEIN"/>
    <property type="match status" value="1"/>
</dbReference>
<dbReference type="EMBL" id="JANJYI010000004">
    <property type="protein sequence ID" value="KAK2651619.1"/>
    <property type="molecule type" value="Genomic_DNA"/>
</dbReference>
<proteinExistence type="predicted"/>
<feature type="region of interest" description="Disordered" evidence="1">
    <location>
        <begin position="266"/>
        <end position="289"/>
    </location>
</feature>
<feature type="compositionally biased region" description="Basic residues" evidence="1">
    <location>
        <begin position="227"/>
        <end position="237"/>
    </location>
</feature>
<feature type="region of interest" description="Disordered" evidence="1">
    <location>
        <begin position="227"/>
        <end position="250"/>
    </location>
</feature>